<evidence type="ECO:0000256" key="1">
    <source>
        <dbReference type="ARBA" id="ARBA00004022"/>
    </source>
</evidence>
<comment type="similarity">
    <text evidence="3">Belongs to the fucoxanthin chlorophyll protein family.</text>
</comment>
<feature type="binding site" evidence="8">
    <location>
        <position position="80"/>
    </location>
    <ligand>
        <name>chlorophyll a</name>
        <dbReference type="ChEBI" id="CHEBI:58416"/>
        <label>1</label>
    </ligand>
</feature>
<dbReference type="InterPro" id="IPR022796">
    <property type="entry name" value="Chloroa_b-bind"/>
</dbReference>
<feature type="chain" id="PRO_5030159701" description="Plastid light harvesting protein" evidence="9">
    <location>
        <begin position="21"/>
        <end position="219"/>
    </location>
</feature>
<feature type="binding site" description="axial binding residue" evidence="8">
    <location>
        <position position="141"/>
    </location>
    <ligand>
        <name>chlorophyll b</name>
        <dbReference type="ChEBI" id="CHEBI:61721"/>
        <label>1</label>
    </ligand>
    <ligandPart>
        <name>Mg</name>
        <dbReference type="ChEBI" id="CHEBI:25107"/>
    </ligandPart>
</feature>
<dbReference type="Gene3D" id="1.10.3460.10">
    <property type="entry name" value="Chlorophyll a/b binding protein domain"/>
    <property type="match status" value="1"/>
</dbReference>
<evidence type="ECO:0000256" key="4">
    <source>
        <dbReference type="ARBA" id="ARBA00022528"/>
    </source>
</evidence>
<feature type="binding site" evidence="8">
    <location>
        <position position="77"/>
    </location>
    <ligand>
        <name>chlorophyll a</name>
        <dbReference type="ChEBI" id="CHEBI:58416"/>
        <label>1</label>
    </ligand>
</feature>
<evidence type="ECO:0008006" key="11">
    <source>
        <dbReference type="Google" id="ProtNLM"/>
    </source>
</evidence>
<comment type="function">
    <text evidence="1">The light-harvesting complex (LHC) functions as a light receptor, it captures and delivers excitation energy to photosystems with which it is closely associated. Energy is transferred from the carotenoid and chlorophyll C (or B) to chlorophyll A and the photosynthetic reaction centers where it is used to synthesize ATP and reducing power.</text>
</comment>
<evidence type="ECO:0000256" key="3">
    <source>
        <dbReference type="ARBA" id="ARBA00005933"/>
    </source>
</evidence>
<keyword evidence="7" id="KW-0437">Light-harvesting polypeptide</keyword>
<feature type="binding site" description="axial binding residue" evidence="8">
    <location>
        <position position="82"/>
    </location>
    <ligand>
        <name>chlorophyll b</name>
        <dbReference type="ChEBI" id="CHEBI:61721"/>
        <label>1</label>
    </ligand>
    <ligandPart>
        <name>Mg</name>
        <dbReference type="ChEBI" id="CHEBI:25107"/>
    </ligandPart>
</feature>
<dbReference type="GO" id="GO:0009765">
    <property type="term" value="P:photosynthesis, light harvesting"/>
    <property type="evidence" value="ECO:0007669"/>
    <property type="project" value="InterPro"/>
</dbReference>
<keyword evidence="8" id="KW-0148">Chlorophyll</keyword>
<keyword evidence="5" id="KW-0602">Photosynthesis</keyword>
<evidence type="ECO:0000256" key="7">
    <source>
        <dbReference type="ARBA" id="ARBA00023243"/>
    </source>
</evidence>
<organism evidence="10">
    <name type="scientific">Thalassionema nitzschioides</name>
    <dbReference type="NCBI Taxonomy" id="33649"/>
    <lineage>
        <taxon>Eukaryota</taxon>
        <taxon>Sar</taxon>
        <taxon>Stramenopiles</taxon>
        <taxon>Ochrophyta</taxon>
        <taxon>Bacillariophyta</taxon>
        <taxon>Fragilariophyceae</taxon>
        <taxon>Fragilariophycidae</taxon>
        <taxon>Thalassionemales</taxon>
        <taxon>Thalassionemataceae</taxon>
        <taxon>Thalassionema</taxon>
    </lineage>
</organism>
<keyword evidence="8" id="KW-0157">Chromophore</keyword>
<evidence type="ECO:0000256" key="8">
    <source>
        <dbReference type="PIRSR" id="PIRSR601344-1"/>
    </source>
</evidence>
<protein>
    <recommendedName>
        <fullName evidence="11">Plastid light harvesting protein</fullName>
    </recommendedName>
</protein>
<dbReference type="InterPro" id="IPR001344">
    <property type="entry name" value="Chloro_AB-bd_pln"/>
</dbReference>
<feature type="binding site" evidence="8">
    <location>
        <position position="56"/>
    </location>
    <ligand>
        <name>chlorophyll a</name>
        <dbReference type="ChEBI" id="CHEBI:58416"/>
        <label>1</label>
    </ligand>
</feature>
<comment type="subcellular location">
    <subcellularLocation>
        <location evidence="2">Plastid</location>
        <location evidence="2">Chloroplast</location>
    </subcellularLocation>
</comment>
<evidence type="ECO:0000313" key="10">
    <source>
        <dbReference type="EMBL" id="CAD8963787.1"/>
    </source>
</evidence>
<feature type="binding site" evidence="8">
    <location>
        <position position="184"/>
    </location>
    <ligand>
        <name>chlorophyll a</name>
        <dbReference type="ChEBI" id="CHEBI:58416"/>
        <label>1</label>
    </ligand>
</feature>
<keyword evidence="6" id="KW-0934">Plastid</keyword>
<dbReference type="AlphaFoldDB" id="A0A6T5XT23"/>
<gene>
    <name evidence="10" type="ORF">TNIT0693_LOCUS1919</name>
</gene>
<keyword evidence="4" id="KW-0150">Chloroplast</keyword>
<name>A0A6T5XT23_9STRA</name>
<evidence type="ECO:0000256" key="6">
    <source>
        <dbReference type="ARBA" id="ARBA00022640"/>
    </source>
</evidence>
<sequence>MKFLSLALLGSAAAFSPSKSAETSTALNERISPLDPSIGVTAPLGLYDPLGWLDGSKDPATNFASFHANFERRRAVERKHGRVAMAAVVGMLFHNADIEFPGYLSKELGIRFSDVPNGMSGLFSLPLAGITQIFFFCGFLELAVWPASNYSGDYGVGYGRPFVPNFLEGDELKRKLDMEINQGRAAMLGIFGAMVGEAVTGQTLAEQVASGNMIGYGPP</sequence>
<evidence type="ECO:0000256" key="9">
    <source>
        <dbReference type="SAM" id="SignalP"/>
    </source>
</evidence>
<dbReference type="EMBL" id="HBFY01004968">
    <property type="protein sequence ID" value="CAD8963787.1"/>
    <property type="molecule type" value="Transcribed_RNA"/>
</dbReference>
<accession>A0A6T5XT23</accession>
<feature type="signal peptide" evidence="9">
    <location>
        <begin position="1"/>
        <end position="20"/>
    </location>
</feature>
<dbReference type="PANTHER" id="PTHR21649">
    <property type="entry name" value="CHLOROPHYLL A/B BINDING PROTEIN"/>
    <property type="match status" value="1"/>
</dbReference>
<feature type="binding site" evidence="8">
    <location>
        <position position="179"/>
    </location>
    <ligand>
        <name>chlorophyll a</name>
        <dbReference type="ChEBI" id="CHEBI:58416"/>
        <label>1</label>
    </ligand>
</feature>
<evidence type="ECO:0000256" key="2">
    <source>
        <dbReference type="ARBA" id="ARBA00004229"/>
    </source>
</evidence>
<dbReference type="Pfam" id="PF00504">
    <property type="entry name" value="Chloroa_b-bind"/>
    <property type="match status" value="1"/>
</dbReference>
<evidence type="ECO:0000256" key="5">
    <source>
        <dbReference type="ARBA" id="ARBA00022531"/>
    </source>
</evidence>
<dbReference type="GO" id="GO:0016168">
    <property type="term" value="F:chlorophyll binding"/>
    <property type="evidence" value="ECO:0007669"/>
    <property type="project" value="UniProtKB-KW"/>
</dbReference>
<reference evidence="10" key="1">
    <citation type="submission" date="2021-01" db="EMBL/GenBank/DDBJ databases">
        <authorList>
            <person name="Corre E."/>
            <person name="Pelletier E."/>
            <person name="Niang G."/>
            <person name="Scheremetjew M."/>
            <person name="Finn R."/>
            <person name="Kale V."/>
            <person name="Holt S."/>
            <person name="Cochrane G."/>
            <person name="Meng A."/>
            <person name="Brown T."/>
            <person name="Cohen L."/>
        </authorList>
    </citation>
    <scope>NUCLEOTIDE SEQUENCE</scope>
</reference>
<dbReference type="GO" id="GO:0030076">
    <property type="term" value="C:light-harvesting complex"/>
    <property type="evidence" value="ECO:0007669"/>
    <property type="project" value="UniProtKB-KW"/>
</dbReference>
<keyword evidence="9" id="KW-0732">Signal</keyword>
<dbReference type="SUPFAM" id="SSF103511">
    <property type="entry name" value="Chlorophyll a-b binding protein"/>
    <property type="match status" value="1"/>
</dbReference>
<proteinExistence type="inferred from homology"/>
<dbReference type="GO" id="GO:0016020">
    <property type="term" value="C:membrane"/>
    <property type="evidence" value="ECO:0007669"/>
    <property type="project" value="InterPro"/>
</dbReference>
<dbReference type="GO" id="GO:0009507">
    <property type="term" value="C:chloroplast"/>
    <property type="evidence" value="ECO:0007669"/>
    <property type="project" value="UniProtKB-SubCell"/>
</dbReference>